<dbReference type="RefSeq" id="WP_128357582.1">
    <property type="nucleotide sequence ID" value="NZ_CP053840.1"/>
</dbReference>
<proteinExistence type="predicted"/>
<reference evidence="2 3" key="1">
    <citation type="submission" date="2020-05" db="EMBL/GenBank/DDBJ databases">
        <title>Complete genome sequencing of Campylobacter and Arcobacter type strains.</title>
        <authorList>
            <person name="Miller W.G."/>
            <person name="Yee E."/>
        </authorList>
    </citation>
    <scope>NUCLEOTIDE SEQUENCE [LARGE SCALE GENOMIC DNA]</scope>
    <source>
        <strain evidence="2 3">LMG 26156</strain>
    </source>
</reference>
<dbReference type="InterPro" id="IPR050721">
    <property type="entry name" value="Trk_Ktr_HKT_K-transport"/>
</dbReference>
<dbReference type="Gene3D" id="3.40.50.720">
    <property type="entry name" value="NAD(P)-binding Rossmann-like Domain"/>
    <property type="match status" value="1"/>
</dbReference>
<sequence length="231" mass="26355">MSKVIIYGYSNLGSKIANSLKKSKFEIIIVDYDEDNYNKAILDGFNAFNKELLLDEELLEIGIENNVKAFYCVSDSSNNNFFVTLSARNLNKNIKIISKANSKQDSKKMLLAGATKIINPYEIGALRMFRLLEKPIISHVLDEILFGDSLLNIEEFTIIEGSHLDGKYLNDFDFAKEFNIIIIGLTDKELSNEFIFNSYFKNHKIDIGDTLVAIGHRENLDKFNKYIKDAN</sequence>
<protein>
    <submittedName>
        <fullName evidence="2">TrkA domain-containing protein</fullName>
    </submittedName>
</protein>
<dbReference type="EMBL" id="CP053840">
    <property type="protein sequence ID" value="QKF66270.1"/>
    <property type="molecule type" value="Genomic_DNA"/>
</dbReference>
<gene>
    <name evidence="2" type="ORF">AVENP_0700</name>
</gene>
<keyword evidence="3" id="KW-1185">Reference proteome</keyword>
<feature type="domain" description="RCK C-terminal" evidence="1">
    <location>
        <begin position="141"/>
        <end position="229"/>
    </location>
</feature>
<evidence type="ECO:0000313" key="2">
    <source>
        <dbReference type="EMBL" id="QKF66270.1"/>
    </source>
</evidence>
<accession>A0AAE7B9A0</accession>
<evidence type="ECO:0000313" key="3">
    <source>
        <dbReference type="Proteomes" id="UP000503482"/>
    </source>
</evidence>
<dbReference type="SUPFAM" id="SSF51735">
    <property type="entry name" value="NAD(P)-binding Rossmann-fold domains"/>
    <property type="match status" value="1"/>
</dbReference>
<dbReference type="PANTHER" id="PTHR43833">
    <property type="entry name" value="POTASSIUM CHANNEL PROTEIN 2-RELATED-RELATED"/>
    <property type="match status" value="1"/>
</dbReference>
<dbReference type="PROSITE" id="PS51202">
    <property type="entry name" value="RCK_C"/>
    <property type="match status" value="1"/>
</dbReference>
<dbReference type="InterPro" id="IPR036721">
    <property type="entry name" value="RCK_C_sf"/>
</dbReference>
<dbReference type="KEGG" id="avp:AVENP_0700"/>
<dbReference type="InterPro" id="IPR003148">
    <property type="entry name" value="RCK_N"/>
</dbReference>
<dbReference type="GO" id="GO:0006813">
    <property type="term" value="P:potassium ion transport"/>
    <property type="evidence" value="ECO:0007669"/>
    <property type="project" value="InterPro"/>
</dbReference>
<evidence type="ECO:0000259" key="1">
    <source>
        <dbReference type="PROSITE" id="PS51202"/>
    </source>
</evidence>
<dbReference type="GO" id="GO:0008324">
    <property type="term" value="F:monoatomic cation transmembrane transporter activity"/>
    <property type="evidence" value="ECO:0007669"/>
    <property type="project" value="InterPro"/>
</dbReference>
<name>A0AAE7B9A0_9BACT</name>
<dbReference type="PANTHER" id="PTHR43833:SF9">
    <property type="entry name" value="POTASSIUM CHANNEL PROTEIN YUGO-RELATED"/>
    <property type="match status" value="1"/>
</dbReference>
<dbReference type="AlphaFoldDB" id="A0AAE7B9A0"/>
<dbReference type="Proteomes" id="UP000503482">
    <property type="component" value="Chromosome"/>
</dbReference>
<dbReference type="Gene3D" id="3.30.70.1450">
    <property type="entry name" value="Regulator of K+ conductance, C-terminal domain"/>
    <property type="match status" value="1"/>
</dbReference>
<dbReference type="SUPFAM" id="SSF116726">
    <property type="entry name" value="TrkA C-terminal domain-like"/>
    <property type="match status" value="1"/>
</dbReference>
<dbReference type="InterPro" id="IPR036291">
    <property type="entry name" value="NAD(P)-bd_dom_sf"/>
</dbReference>
<dbReference type="InterPro" id="IPR006037">
    <property type="entry name" value="RCK_C"/>
</dbReference>
<organism evidence="2 3">
    <name type="scientific">Arcobacter venerupis</name>
    <dbReference type="NCBI Taxonomy" id="1054033"/>
    <lineage>
        <taxon>Bacteria</taxon>
        <taxon>Pseudomonadati</taxon>
        <taxon>Campylobacterota</taxon>
        <taxon>Epsilonproteobacteria</taxon>
        <taxon>Campylobacterales</taxon>
        <taxon>Arcobacteraceae</taxon>
        <taxon>Arcobacter</taxon>
    </lineage>
</organism>
<dbReference type="Pfam" id="PF02254">
    <property type="entry name" value="TrkA_N"/>
    <property type="match status" value="1"/>
</dbReference>
<dbReference type="Pfam" id="PF02080">
    <property type="entry name" value="TrkA_C"/>
    <property type="match status" value="1"/>
</dbReference>